<evidence type="ECO:0000313" key="3">
    <source>
        <dbReference type="EMBL" id="RVU19255.1"/>
    </source>
</evidence>
<dbReference type="OrthoDB" id="4350888at2"/>
<feature type="compositionally biased region" description="Pro residues" evidence="1">
    <location>
        <begin position="45"/>
        <end position="56"/>
    </location>
</feature>
<protein>
    <submittedName>
        <fullName evidence="3">Uncharacterized protein</fullName>
    </submittedName>
</protein>
<feature type="compositionally biased region" description="Low complexity" evidence="1">
    <location>
        <begin position="1"/>
        <end position="44"/>
    </location>
</feature>
<sequence length="322" mass="32835">MSYNQPGPYGGQQPQQPGPYGQPQQPGPYGQQPPAAPQPGYGYPQQPPQGVPPQQPGPYGQPGGYSQPQQPGPYGQQPQAPYGQAPYGQVPPPPGAPGGGKKKTGLIIGAVAVVAAIGVGAYLIFSGGGASVADDGPHKLITPATVMGDYKRMGEDKGAQDATSGDAKVLAQSGVTNAKAVSAIYSTISLTPGAAPSAADIATSKAVSFMGIYGKVKDPEAAIDSTFAGMKKEQAKKSEPTMTFVGDPQTVEPDGLDGAVMKCQQAQAKNAATQKVDTQYMCLWADYSTIGMGVPAAGGKGTSLDDSAKVTADLRKEVRVAE</sequence>
<gene>
    <name evidence="3" type="ORF">EOT10_30165</name>
</gene>
<accession>A0A3S2VC21</accession>
<feature type="compositionally biased region" description="Low complexity" evidence="1">
    <location>
        <begin position="64"/>
        <end position="88"/>
    </location>
</feature>
<keyword evidence="2" id="KW-0812">Transmembrane</keyword>
<keyword evidence="2" id="KW-0472">Membrane</keyword>
<feature type="region of interest" description="Disordered" evidence="1">
    <location>
        <begin position="1"/>
        <end position="101"/>
    </location>
</feature>
<dbReference type="EMBL" id="RZYA01000018">
    <property type="protein sequence ID" value="RVU19255.1"/>
    <property type="molecule type" value="Genomic_DNA"/>
</dbReference>
<feature type="transmembrane region" description="Helical" evidence="2">
    <location>
        <begin position="106"/>
        <end position="125"/>
    </location>
</feature>
<organism evidence="3 4">
    <name type="scientific">Streptomyces antnestii</name>
    <dbReference type="NCBI Taxonomy" id="2494256"/>
    <lineage>
        <taxon>Bacteria</taxon>
        <taxon>Bacillati</taxon>
        <taxon>Actinomycetota</taxon>
        <taxon>Actinomycetes</taxon>
        <taxon>Kitasatosporales</taxon>
        <taxon>Streptomycetaceae</taxon>
        <taxon>Streptomyces</taxon>
    </lineage>
</organism>
<name>A0A3S2VC21_9ACTN</name>
<keyword evidence="4" id="KW-1185">Reference proteome</keyword>
<dbReference type="Proteomes" id="UP000283128">
    <property type="component" value="Unassembled WGS sequence"/>
</dbReference>
<dbReference type="RefSeq" id="WP_127831534.1">
    <property type="nucleotide sequence ID" value="NZ_RZYA01000018.1"/>
</dbReference>
<proteinExistence type="predicted"/>
<keyword evidence="2" id="KW-1133">Transmembrane helix</keyword>
<comment type="caution">
    <text evidence="3">The sequence shown here is derived from an EMBL/GenBank/DDBJ whole genome shotgun (WGS) entry which is preliminary data.</text>
</comment>
<evidence type="ECO:0000256" key="1">
    <source>
        <dbReference type="SAM" id="MobiDB-lite"/>
    </source>
</evidence>
<reference evidence="3 4" key="1">
    <citation type="submission" date="2019-01" db="EMBL/GenBank/DDBJ databases">
        <title>Genome sequences of Streptomyces and Rhizobium isolates collected from root and soil.</title>
        <authorList>
            <person name="Chhettri S."/>
            <person name="Sevigny J.L."/>
            <person name="Sen A."/>
            <person name="Ennis N."/>
            <person name="Tisa L."/>
        </authorList>
    </citation>
    <scope>NUCLEOTIDE SEQUENCE [LARGE SCALE GENOMIC DNA]</scope>
    <source>
        <strain evidence="3 4">San01</strain>
    </source>
</reference>
<dbReference type="AlphaFoldDB" id="A0A3S2VC21"/>
<evidence type="ECO:0000313" key="4">
    <source>
        <dbReference type="Proteomes" id="UP000283128"/>
    </source>
</evidence>
<evidence type="ECO:0000256" key="2">
    <source>
        <dbReference type="SAM" id="Phobius"/>
    </source>
</evidence>